<dbReference type="OrthoDB" id="5427350at2759"/>
<comment type="caution">
    <text evidence="1">The sequence shown here is derived from an EMBL/GenBank/DDBJ whole genome shotgun (WGS) entry which is preliminary data.</text>
</comment>
<dbReference type="AlphaFoldDB" id="A0A8H4RJF9"/>
<dbReference type="InterPro" id="IPR011047">
    <property type="entry name" value="Quinoprotein_ADH-like_sf"/>
</dbReference>
<evidence type="ECO:0008006" key="3">
    <source>
        <dbReference type="Google" id="ProtNLM"/>
    </source>
</evidence>
<reference evidence="1 2" key="1">
    <citation type="submission" date="2020-03" db="EMBL/GenBank/DDBJ databases">
        <title>Draft Genome Sequence of Cudoniella acicularis.</title>
        <authorList>
            <person name="Buettner E."/>
            <person name="Kellner H."/>
        </authorList>
    </citation>
    <scope>NUCLEOTIDE SEQUENCE [LARGE SCALE GENOMIC DNA]</scope>
    <source>
        <strain evidence="1 2">DSM 108380</strain>
    </source>
</reference>
<evidence type="ECO:0000313" key="1">
    <source>
        <dbReference type="EMBL" id="KAF4630138.1"/>
    </source>
</evidence>
<dbReference type="InterPro" id="IPR053143">
    <property type="entry name" value="Arylsulfate_ST"/>
</dbReference>
<dbReference type="EMBL" id="JAAMPI010000584">
    <property type="protein sequence ID" value="KAF4630138.1"/>
    <property type="molecule type" value="Genomic_DNA"/>
</dbReference>
<accession>A0A8H4RJF9</accession>
<evidence type="ECO:0000313" key="2">
    <source>
        <dbReference type="Proteomes" id="UP000566819"/>
    </source>
</evidence>
<dbReference type="Pfam" id="PF14269">
    <property type="entry name" value="Arylsulfotran_2"/>
    <property type="match status" value="1"/>
</dbReference>
<protein>
    <recommendedName>
        <fullName evidence="3">Arylsulfotransferase</fullName>
    </recommendedName>
</protein>
<organism evidence="1 2">
    <name type="scientific">Cudoniella acicularis</name>
    <dbReference type="NCBI Taxonomy" id="354080"/>
    <lineage>
        <taxon>Eukaryota</taxon>
        <taxon>Fungi</taxon>
        <taxon>Dikarya</taxon>
        <taxon>Ascomycota</taxon>
        <taxon>Pezizomycotina</taxon>
        <taxon>Leotiomycetes</taxon>
        <taxon>Helotiales</taxon>
        <taxon>Tricladiaceae</taxon>
        <taxon>Cudoniella</taxon>
    </lineage>
</organism>
<dbReference type="PANTHER" id="PTHR35340">
    <property type="entry name" value="PQQ ENZYME REPEAT PROTEIN-RELATED"/>
    <property type="match status" value="1"/>
</dbReference>
<dbReference type="Proteomes" id="UP000566819">
    <property type="component" value="Unassembled WGS sequence"/>
</dbReference>
<dbReference type="SUPFAM" id="SSF50998">
    <property type="entry name" value="Quinoprotein alcohol dehydrogenase-like"/>
    <property type="match status" value="1"/>
</dbReference>
<dbReference type="InterPro" id="IPR039535">
    <property type="entry name" value="ASST-like"/>
</dbReference>
<gene>
    <name evidence="1" type="ORF">G7Y89_g8002</name>
</gene>
<dbReference type="PANTHER" id="PTHR35340:SF9">
    <property type="entry name" value="ASST-DOMAIN-CONTAINING PROTEIN"/>
    <property type="match status" value="1"/>
</dbReference>
<proteinExistence type="predicted"/>
<keyword evidence="2" id="KW-1185">Reference proteome</keyword>
<sequence length="535" mass="59530">MKLSPSWGRWPRLGLLTFQLFVLASTCFPLVSCNWKYKSRPDLSPPTLNITIPASAETAPGYIFIAPYSGVPWSEATAHGPLQPGPYIFTSSGELIWSGFGYVSGWAANFQVARWEGKEVLFAFEGTRNGHGHSHGHVKILDERYETVKEVRGGNHELVDLHEFHVVDEKTALVESYHPLPYDLRPYGANEESQWIVDARFWELDIETGRVIFEWRSLDHVLPDESIQPISSLKLGTGHNSSDAIDYFHINSVDRDAQHNYLISGRQTSTIYKINGTTGEIIWRLGGKNSNFKLGSGVEFSFQHHARYISADEDTEVISLFDNSGALLPKGKTGTISSGKLLLLNTKTWTVTLLQAFPTPPNSNIFAFSQGNTQILPNGNAFTNWGSGGAITEHSANGTVLFHAFLESGELWKNGDVQNYRGFRYEWKGFPTEEIAVVALKDGESRKGTAIYGERVLLGEEERKAFETEFLVRGGKEWERFVVEAVGGEGEVLRKSKVVKSAEYVYPFAPGGGDFVERIKDLAGQQVLVGDSEEL</sequence>
<name>A0A8H4RJF9_9HELO</name>